<comment type="caution">
    <text evidence="5">The sequence shown here is derived from an EMBL/GenBank/DDBJ whole genome shotgun (WGS) entry which is preliminary data.</text>
</comment>
<proteinExistence type="predicted"/>
<reference evidence="5" key="1">
    <citation type="submission" date="2019-11" db="EMBL/GenBank/DDBJ databases">
        <title>Microbial mats filling the niche in hypersaline microbial mats.</title>
        <authorList>
            <person name="Wong H.L."/>
            <person name="Macleod F.I."/>
            <person name="White R.A. III"/>
            <person name="Burns B.P."/>
        </authorList>
    </citation>
    <scope>NUCLEOTIDE SEQUENCE</scope>
    <source>
        <strain evidence="5">Bin_327</strain>
    </source>
</reference>
<dbReference type="SUPFAM" id="SSF51306">
    <property type="entry name" value="LexA/Signal peptidase"/>
    <property type="match status" value="1"/>
</dbReference>
<dbReference type="PANTHER" id="PTHR40661:SF3">
    <property type="entry name" value="FELS-1 PROPHAGE TRANSCRIPTIONAL REGULATOR"/>
    <property type="match status" value="1"/>
</dbReference>
<dbReference type="AlphaFoldDB" id="A0A9D5KAM2"/>
<dbReference type="PROSITE" id="PS50943">
    <property type="entry name" value="HTH_CROC1"/>
    <property type="match status" value="1"/>
</dbReference>
<evidence type="ECO:0000259" key="4">
    <source>
        <dbReference type="PROSITE" id="PS50943"/>
    </source>
</evidence>
<dbReference type="InterPro" id="IPR010982">
    <property type="entry name" value="Lambda_DNA-bd_dom_sf"/>
</dbReference>
<evidence type="ECO:0000256" key="3">
    <source>
        <dbReference type="ARBA" id="ARBA00023163"/>
    </source>
</evidence>
<dbReference type="EMBL" id="WJKJ01000342">
    <property type="protein sequence ID" value="MBD3365598.1"/>
    <property type="molecule type" value="Genomic_DNA"/>
</dbReference>
<accession>A0A9D5KAM2</accession>
<dbReference type="Pfam" id="PF00717">
    <property type="entry name" value="Peptidase_S24"/>
    <property type="match status" value="1"/>
</dbReference>
<dbReference type="Proteomes" id="UP000630660">
    <property type="component" value="Unassembled WGS sequence"/>
</dbReference>
<name>A0A9D5KAM2_UNCW3</name>
<dbReference type="InterPro" id="IPR036286">
    <property type="entry name" value="LexA/Signal_pep-like_sf"/>
</dbReference>
<dbReference type="GO" id="GO:0003677">
    <property type="term" value="F:DNA binding"/>
    <property type="evidence" value="ECO:0007669"/>
    <property type="project" value="UniProtKB-KW"/>
</dbReference>
<dbReference type="PANTHER" id="PTHR40661">
    <property type="match status" value="1"/>
</dbReference>
<dbReference type="Gene3D" id="2.10.109.10">
    <property type="entry name" value="Umud Fragment, subunit A"/>
    <property type="match status" value="1"/>
</dbReference>
<dbReference type="CDD" id="cd06529">
    <property type="entry name" value="S24_LexA-like"/>
    <property type="match status" value="1"/>
</dbReference>
<evidence type="ECO:0000313" key="6">
    <source>
        <dbReference type="Proteomes" id="UP000630660"/>
    </source>
</evidence>
<protein>
    <submittedName>
        <fullName evidence="5">Helix-turn-helix domain-containing protein</fullName>
    </submittedName>
</protein>
<dbReference type="InterPro" id="IPR015927">
    <property type="entry name" value="Peptidase_S24_S26A/B/C"/>
</dbReference>
<keyword evidence="2" id="KW-0238">DNA-binding</keyword>
<dbReference type="InterPro" id="IPR001387">
    <property type="entry name" value="Cro/C1-type_HTH"/>
</dbReference>
<dbReference type="SMART" id="SM00530">
    <property type="entry name" value="HTH_XRE"/>
    <property type="match status" value="1"/>
</dbReference>
<keyword evidence="1" id="KW-0805">Transcription regulation</keyword>
<evidence type="ECO:0000256" key="1">
    <source>
        <dbReference type="ARBA" id="ARBA00023015"/>
    </source>
</evidence>
<feature type="domain" description="HTH cro/C1-type" evidence="4">
    <location>
        <begin position="11"/>
        <end position="65"/>
    </location>
</feature>
<gene>
    <name evidence="5" type="ORF">GF359_10335</name>
</gene>
<evidence type="ECO:0000313" key="5">
    <source>
        <dbReference type="EMBL" id="MBD3365598.1"/>
    </source>
</evidence>
<dbReference type="Gene3D" id="1.10.260.40">
    <property type="entry name" value="lambda repressor-like DNA-binding domains"/>
    <property type="match status" value="1"/>
</dbReference>
<evidence type="ECO:0000256" key="2">
    <source>
        <dbReference type="ARBA" id="ARBA00023125"/>
    </source>
</evidence>
<dbReference type="Pfam" id="PF01381">
    <property type="entry name" value="HTH_3"/>
    <property type="match status" value="1"/>
</dbReference>
<organism evidence="5 6">
    <name type="scientific">candidate division WOR-3 bacterium</name>
    <dbReference type="NCBI Taxonomy" id="2052148"/>
    <lineage>
        <taxon>Bacteria</taxon>
        <taxon>Bacteria division WOR-3</taxon>
    </lineage>
</organism>
<keyword evidence="3" id="KW-0804">Transcription</keyword>
<sequence>MGFDELIGQRIRAARKERGLNQEELSLRLGIHRNSLVRYERGERGIDVDLLTRLADALEVSFHWLVTGEGEMERLPDIPESERERVRWIPLLGSVPAGFPRYSSEVVLEYMPVHAASARHPQTFALIVQGDSMEPRLSEGDRVIVQPDPSPPNRAIVVALIDGETTIKELKVTVQGQLSTHILVPVNGDYPPHILGAGDRIIGRVVAVQKMLE</sequence>
<dbReference type="CDD" id="cd00093">
    <property type="entry name" value="HTH_XRE"/>
    <property type="match status" value="1"/>
</dbReference>
<dbReference type="SUPFAM" id="SSF47413">
    <property type="entry name" value="lambda repressor-like DNA-binding domains"/>
    <property type="match status" value="1"/>
</dbReference>
<dbReference type="InterPro" id="IPR039418">
    <property type="entry name" value="LexA-like"/>
</dbReference>